<evidence type="ECO:0000256" key="1">
    <source>
        <dbReference type="ARBA" id="ARBA00009013"/>
    </source>
</evidence>
<dbReference type="Proteomes" id="UP000824988">
    <property type="component" value="Chromosome"/>
</dbReference>
<organism evidence="4 5">
    <name type="scientific">Methylogaea oryzae</name>
    <dbReference type="NCBI Taxonomy" id="1295382"/>
    <lineage>
        <taxon>Bacteria</taxon>
        <taxon>Pseudomonadati</taxon>
        <taxon>Pseudomonadota</taxon>
        <taxon>Gammaproteobacteria</taxon>
        <taxon>Methylococcales</taxon>
        <taxon>Methylococcaceae</taxon>
        <taxon>Methylogaea</taxon>
    </lineage>
</organism>
<dbReference type="Gene3D" id="3.30.750.24">
    <property type="entry name" value="STAS domain"/>
    <property type="match status" value="1"/>
</dbReference>
<protein>
    <recommendedName>
        <fullName evidence="2">Anti-sigma factor antagonist</fullName>
    </recommendedName>
</protein>
<dbReference type="SUPFAM" id="SSF52091">
    <property type="entry name" value="SpoIIaa-like"/>
    <property type="match status" value="1"/>
</dbReference>
<evidence type="ECO:0000256" key="2">
    <source>
        <dbReference type="RuleBase" id="RU003749"/>
    </source>
</evidence>
<dbReference type="AlphaFoldDB" id="A0A8D4VN59"/>
<dbReference type="GO" id="GO:0043856">
    <property type="term" value="F:anti-sigma factor antagonist activity"/>
    <property type="evidence" value="ECO:0007669"/>
    <property type="project" value="InterPro"/>
</dbReference>
<dbReference type="InterPro" id="IPR002645">
    <property type="entry name" value="STAS_dom"/>
</dbReference>
<keyword evidence="5" id="KW-1185">Reference proteome</keyword>
<accession>A0A8D4VN59</accession>
<reference evidence="4" key="1">
    <citation type="submission" date="2019-06" db="EMBL/GenBank/DDBJ databases">
        <title>Complete genome sequence of Methylogaea oryzae strain JCM16910.</title>
        <authorList>
            <person name="Asakawa S."/>
        </authorList>
    </citation>
    <scope>NUCLEOTIDE SEQUENCE</scope>
    <source>
        <strain evidence="4">E10</strain>
    </source>
</reference>
<dbReference type="CDD" id="cd07043">
    <property type="entry name" value="STAS_anti-anti-sigma_factors"/>
    <property type="match status" value="1"/>
</dbReference>
<dbReference type="PANTHER" id="PTHR33495:SF15">
    <property type="entry name" value="STAS DOMAIN-CONTAINING PROTEIN"/>
    <property type="match status" value="1"/>
</dbReference>
<dbReference type="InterPro" id="IPR036513">
    <property type="entry name" value="STAS_dom_sf"/>
</dbReference>
<proteinExistence type="inferred from homology"/>
<dbReference type="RefSeq" id="WP_054773023.1">
    <property type="nucleotide sequence ID" value="NZ_AP019782.1"/>
</dbReference>
<comment type="similarity">
    <text evidence="1 2">Belongs to the anti-sigma-factor antagonist family.</text>
</comment>
<dbReference type="InterPro" id="IPR003658">
    <property type="entry name" value="Anti-sigma_ant"/>
</dbReference>
<dbReference type="Pfam" id="PF01740">
    <property type="entry name" value="STAS"/>
    <property type="match status" value="1"/>
</dbReference>
<feature type="domain" description="STAS" evidence="3">
    <location>
        <begin position="1"/>
        <end position="101"/>
    </location>
</feature>
<sequence>MQIRTDIYEKKATLTLNGRFDFTLHKDFRDTYEQALSNSEVKAIEINLRDVDYLDSSALGMLLLLKDRAAQAGASVSLNNCRETVRQILEIANFHKLFTIS</sequence>
<evidence type="ECO:0000313" key="5">
    <source>
        <dbReference type="Proteomes" id="UP000824988"/>
    </source>
</evidence>
<dbReference type="KEGG" id="moz:MoryE10_18790"/>
<dbReference type="EMBL" id="AP019782">
    <property type="protein sequence ID" value="BBL71273.1"/>
    <property type="molecule type" value="Genomic_DNA"/>
</dbReference>
<dbReference type="NCBIfam" id="TIGR00377">
    <property type="entry name" value="ant_ant_sig"/>
    <property type="match status" value="1"/>
</dbReference>
<dbReference type="PANTHER" id="PTHR33495">
    <property type="entry name" value="ANTI-SIGMA FACTOR ANTAGONIST TM_1081-RELATED-RELATED"/>
    <property type="match status" value="1"/>
</dbReference>
<gene>
    <name evidence="4" type="ORF">MoryE10_18790</name>
</gene>
<evidence type="ECO:0000259" key="3">
    <source>
        <dbReference type="PROSITE" id="PS50801"/>
    </source>
</evidence>
<dbReference type="PROSITE" id="PS50801">
    <property type="entry name" value="STAS"/>
    <property type="match status" value="1"/>
</dbReference>
<evidence type="ECO:0000313" key="4">
    <source>
        <dbReference type="EMBL" id="BBL71273.1"/>
    </source>
</evidence>
<name>A0A8D4VN59_9GAMM</name>